<evidence type="ECO:0000313" key="3">
    <source>
        <dbReference type="Proteomes" id="UP001579974"/>
    </source>
</evidence>
<protein>
    <submittedName>
        <fullName evidence="2">Uncharacterized protein</fullName>
    </submittedName>
</protein>
<feature type="compositionally biased region" description="Polar residues" evidence="1">
    <location>
        <begin position="90"/>
        <end position="105"/>
    </location>
</feature>
<reference evidence="2 3" key="1">
    <citation type="journal article" date="2024" name="Int. J. Mol. Sci.">
        <title>Exploration of Alicyclobacillus spp. Genome in Search of Antibiotic Resistance.</title>
        <authorList>
            <person name="Bucka-Kolendo J."/>
            <person name="Kiousi D.E."/>
            <person name="Dekowska A."/>
            <person name="Mikolajczuk-Szczyrba A."/>
            <person name="Karadedos D.M."/>
            <person name="Michael P."/>
            <person name="Galanis A."/>
            <person name="Sokolowska B."/>
        </authorList>
    </citation>
    <scope>NUCLEOTIDE SEQUENCE [LARGE SCALE GENOMIC DNA]</scope>
    <source>
        <strain evidence="2 3">KKP 3000</strain>
    </source>
</reference>
<evidence type="ECO:0000256" key="1">
    <source>
        <dbReference type="SAM" id="MobiDB-lite"/>
    </source>
</evidence>
<organism evidence="2 3">
    <name type="scientific">Alicyclobacillus fastidiosus</name>
    <dbReference type="NCBI Taxonomy" id="392011"/>
    <lineage>
        <taxon>Bacteria</taxon>
        <taxon>Bacillati</taxon>
        <taxon>Bacillota</taxon>
        <taxon>Bacilli</taxon>
        <taxon>Bacillales</taxon>
        <taxon>Alicyclobacillaceae</taxon>
        <taxon>Alicyclobacillus</taxon>
    </lineage>
</organism>
<accession>A0ABV5ACR0</accession>
<sequence length="158" mass="16120">MRKTWVSVRRRVKQMVAGALFVGLLIGASGTVFTVFAEAISHLGSTPSTLAVSTSPTQVVPPATTNAKGTSGTSAPTGSDVPYQPPVMEYSNSNPSSGADSTTVGIPSDDSPNPDEDGVNSALAAAMDTGGVYVGEHLQSAFGSMLKGVLDTLFINTN</sequence>
<name>A0ABV5ACR0_9BACL</name>
<feature type="region of interest" description="Disordered" evidence="1">
    <location>
        <begin position="47"/>
        <end position="120"/>
    </location>
</feature>
<keyword evidence="3" id="KW-1185">Reference proteome</keyword>
<gene>
    <name evidence="2" type="ORF">KKP3000_003370</name>
</gene>
<proteinExistence type="predicted"/>
<dbReference type="Proteomes" id="UP001579974">
    <property type="component" value="Unassembled WGS sequence"/>
</dbReference>
<feature type="compositionally biased region" description="Polar residues" evidence="1">
    <location>
        <begin position="47"/>
        <end position="77"/>
    </location>
</feature>
<comment type="caution">
    <text evidence="2">The sequence shown here is derived from an EMBL/GenBank/DDBJ whole genome shotgun (WGS) entry which is preliminary data.</text>
</comment>
<evidence type="ECO:0000313" key="2">
    <source>
        <dbReference type="EMBL" id="MFB5189978.1"/>
    </source>
</evidence>
<dbReference type="EMBL" id="JBDXSU010000004">
    <property type="protein sequence ID" value="MFB5189978.1"/>
    <property type="molecule type" value="Genomic_DNA"/>
</dbReference>
<dbReference type="RefSeq" id="WP_275476226.1">
    <property type="nucleotide sequence ID" value="NZ_CP162940.1"/>
</dbReference>